<gene>
    <name evidence="2" type="ORF">MYCIT1_LOCUS34838</name>
    <name evidence="1" type="ORF">MYCIT1_LOCUS8032</name>
</gene>
<evidence type="ECO:0000313" key="2">
    <source>
        <dbReference type="EMBL" id="CAK5282790.1"/>
    </source>
</evidence>
<keyword evidence="3" id="KW-1185">Reference proteome</keyword>
<evidence type="ECO:0000313" key="1">
    <source>
        <dbReference type="EMBL" id="CAK5266334.1"/>
    </source>
</evidence>
<dbReference type="AlphaFoldDB" id="A0AAD2JXW0"/>
<protein>
    <submittedName>
        <fullName evidence="1">Uncharacterized protein</fullName>
    </submittedName>
</protein>
<comment type="caution">
    <text evidence="1">The sequence shown here is derived from an EMBL/GenBank/DDBJ whole genome shotgun (WGS) entry which is preliminary data.</text>
</comment>
<organism evidence="1 3">
    <name type="scientific">Mycena citricolor</name>
    <dbReference type="NCBI Taxonomy" id="2018698"/>
    <lineage>
        <taxon>Eukaryota</taxon>
        <taxon>Fungi</taxon>
        <taxon>Dikarya</taxon>
        <taxon>Basidiomycota</taxon>
        <taxon>Agaricomycotina</taxon>
        <taxon>Agaricomycetes</taxon>
        <taxon>Agaricomycetidae</taxon>
        <taxon>Agaricales</taxon>
        <taxon>Marasmiineae</taxon>
        <taxon>Mycenaceae</taxon>
        <taxon>Mycena</taxon>
    </lineage>
</organism>
<sequence>MVAADKTPVAGTLVSISTAALGWKMRVCCVAAARVIHGGNDQFAQCTLETHGYIRDEE</sequence>
<feature type="non-terminal residue" evidence="1">
    <location>
        <position position="58"/>
    </location>
</feature>
<name>A0AAD2JXW0_9AGAR</name>
<evidence type="ECO:0000313" key="3">
    <source>
        <dbReference type="Proteomes" id="UP001295794"/>
    </source>
</evidence>
<reference evidence="1" key="1">
    <citation type="submission" date="2023-11" db="EMBL/GenBank/DDBJ databases">
        <authorList>
            <person name="De Vega J J."/>
            <person name="De Vega J J."/>
        </authorList>
    </citation>
    <scope>NUCLEOTIDE SEQUENCE</scope>
</reference>
<dbReference type="EMBL" id="CAVNYO010000462">
    <property type="protein sequence ID" value="CAK5282790.1"/>
    <property type="molecule type" value="Genomic_DNA"/>
</dbReference>
<dbReference type="Proteomes" id="UP001295794">
    <property type="component" value="Unassembled WGS sequence"/>
</dbReference>
<accession>A0AAD2JXW0</accession>
<dbReference type="EMBL" id="CAVNYO010000109">
    <property type="protein sequence ID" value="CAK5266334.1"/>
    <property type="molecule type" value="Genomic_DNA"/>
</dbReference>
<proteinExistence type="predicted"/>